<accession>A0A382H9K9</accession>
<protein>
    <recommendedName>
        <fullName evidence="1">Nucleotidyl transferase domain-containing protein</fullName>
    </recommendedName>
</protein>
<dbReference type="InterPro" id="IPR029044">
    <property type="entry name" value="Nucleotide-diphossugar_trans"/>
</dbReference>
<dbReference type="Gene3D" id="3.90.550.10">
    <property type="entry name" value="Spore Coat Polysaccharide Biosynthesis Protein SpsA, Chain A"/>
    <property type="match status" value="1"/>
</dbReference>
<gene>
    <name evidence="2" type="ORF">METZ01_LOCUS236848</name>
</gene>
<evidence type="ECO:0000313" key="2">
    <source>
        <dbReference type="EMBL" id="SVB83994.1"/>
    </source>
</evidence>
<sequence>MENNQCSVIVDAEEHVLGTITDRDIRKALLKQVSLDSSICEVMNKSPTTLSFPLEVRDIRQKLGKMSFEQFPVVDSQQKVMGLHTNQELMQVRFPNTVVLMAGGLGSRLSPLTKEFPKPLLKVGHQPVLETIIESFLEHGFHRFLISVNFQSEMIENYFQDGRQWGVSIDYLREKEALGTAGALSLLDESLEHPIIVMNGDLLTKLNFRSLLEFHQDHDALITMCVREYDFQVPYGVVKLDGSYATALEEKPLHKFFVNAGVYVINPEVLSSIPENKFHNMTDVIGPLLEKKKVVSFPIHEYWIDIGKIEDYQQAHVEYKDVFGQRT</sequence>
<dbReference type="AlphaFoldDB" id="A0A382H9K9"/>
<reference evidence="2" key="1">
    <citation type="submission" date="2018-05" db="EMBL/GenBank/DDBJ databases">
        <authorList>
            <person name="Lanie J.A."/>
            <person name="Ng W.-L."/>
            <person name="Kazmierczak K.M."/>
            <person name="Andrzejewski T.M."/>
            <person name="Davidsen T.M."/>
            <person name="Wayne K.J."/>
            <person name="Tettelin H."/>
            <person name="Glass J.I."/>
            <person name="Rusch D."/>
            <person name="Podicherti R."/>
            <person name="Tsui H.-C.T."/>
            <person name="Winkler M.E."/>
        </authorList>
    </citation>
    <scope>NUCLEOTIDE SEQUENCE</scope>
</reference>
<organism evidence="2">
    <name type="scientific">marine metagenome</name>
    <dbReference type="NCBI Taxonomy" id="408172"/>
    <lineage>
        <taxon>unclassified sequences</taxon>
        <taxon>metagenomes</taxon>
        <taxon>ecological metagenomes</taxon>
    </lineage>
</organism>
<dbReference type="PANTHER" id="PTHR22572">
    <property type="entry name" value="SUGAR-1-PHOSPHATE GUANYL TRANSFERASE"/>
    <property type="match status" value="1"/>
</dbReference>
<proteinExistence type="predicted"/>
<dbReference type="Gene3D" id="3.10.580.10">
    <property type="entry name" value="CBS-domain"/>
    <property type="match status" value="1"/>
</dbReference>
<dbReference type="InterPro" id="IPR050486">
    <property type="entry name" value="Mannose-1P_guanyltransferase"/>
</dbReference>
<feature type="domain" description="Nucleotidyl transferase" evidence="1">
    <location>
        <begin position="99"/>
        <end position="320"/>
    </location>
</feature>
<evidence type="ECO:0000259" key="1">
    <source>
        <dbReference type="Pfam" id="PF00483"/>
    </source>
</evidence>
<name>A0A382H9K9_9ZZZZ</name>
<dbReference type="CDD" id="cd06426">
    <property type="entry name" value="NTP_transferase_like_2"/>
    <property type="match status" value="1"/>
</dbReference>
<dbReference type="Pfam" id="PF00483">
    <property type="entry name" value="NTP_transferase"/>
    <property type="match status" value="1"/>
</dbReference>
<dbReference type="InterPro" id="IPR046342">
    <property type="entry name" value="CBS_dom_sf"/>
</dbReference>
<dbReference type="SUPFAM" id="SSF53448">
    <property type="entry name" value="Nucleotide-diphospho-sugar transferases"/>
    <property type="match status" value="1"/>
</dbReference>
<dbReference type="InterPro" id="IPR005835">
    <property type="entry name" value="NTP_transferase_dom"/>
</dbReference>
<dbReference type="EMBL" id="UINC01059981">
    <property type="protein sequence ID" value="SVB83994.1"/>
    <property type="molecule type" value="Genomic_DNA"/>
</dbReference>